<dbReference type="GO" id="GO:0016747">
    <property type="term" value="F:acyltransferase activity, transferring groups other than amino-acyl groups"/>
    <property type="evidence" value="ECO:0007669"/>
    <property type="project" value="InterPro"/>
</dbReference>
<dbReference type="InterPro" id="IPR000182">
    <property type="entry name" value="GNAT_dom"/>
</dbReference>
<dbReference type="Proteomes" id="UP000076976">
    <property type="component" value="Unassembled WGS sequence"/>
</dbReference>
<feature type="domain" description="N-acetyltransferase" evidence="3">
    <location>
        <begin position="192"/>
        <end position="349"/>
    </location>
</feature>
<dbReference type="EMBL" id="LQZG01000001">
    <property type="protein sequence ID" value="OAB88921.1"/>
    <property type="molecule type" value="Genomic_DNA"/>
</dbReference>
<dbReference type="CDD" id="cd04301">
    <property type="entry name" value="NAT_SF"/>
    <property type="match status" value="1"/>
</dbReference>
<dbReference type="PANTHER" id="PTHR43877">
    <property type="entry name" value="AMINOALKYLPHOSPHONATE N-ACETYLTRANSFERASE-RELATED-RELATED"/>
    <property type="match status" value="1"/>
</dbReference>
<reference evidence="4 5" key="1">
    <citation type="submission" date="2016-01" db="EMBL/GenBank/DDBJ databases">
        <title>Janibacter melonis strain CD11_4 genome sequencing and assembly.</title>
        <authorList>
            <person name="Nair G.R."/>
            <person name="Kaur G."/>
            <person name="Chander A.M."/>
            <person name="Mayilraj S."/>
        </authorList>
    </citation>
    <scope>NUCLEOTIDE SEQUENCE [LARGE SCALE GENOMIC DNA]</scope>
    <source>
        <strain evidence="4 5">CD11-4</strain>
    </source>
</reference>
<dbReference type="Gene3D" id="3.40.630.30">
    <property type="match status" value="1"/>
</dbReference>
<keyword evidence="1 4" id="KW-0808">Transferase</keyword>
<evidence type="ECO:0000256" key="1">
    <source>
        <dbReference type="ARBA" id="ARBA00022679"/>
    </source>
</evidence>
<dbReference type="SUPFAM" id="SSF55729">
    <property type="entry name" value="Acyl-CoA N-acyltransferases (Nat)"/>
    <property type="match status" value="1"/>
</dbReference>
<dbReference type="PROSITE" id="PS51186">
    <property type="entry name" value="GNAT"/>
    <property type="match status" value="1"/>
</dbReference>
<dbReference type="InterPro" id="IPR050832">
    <property type="entry name" value="Bact_Acetyltransf"/>
</dbReference>
<sequence length="352" mass="38193">MPDLAPGLHVVPPTHDDVAALAALATAQRRAVTGSGSVGVDEVAMEVTGIGSWTRRQLLVRDGEGEDAPVVAWARVHDRAAGRTNVELTVAPDQADGDEIAAALLRWAEEVGVTFAAFRGLGGTLLDVSVRADDETYRRRLEAAGYEAVRTWLQMSRPVTEDDAGLPGPREGVVVRRVATHEDGMPVAEDVQTVHRMLEESFADHFNSYRESFAEFVQRQREATGHRWDHWWIAEIDVDGQWVPGGAVVSSVSGRDADGRVGSYVDYIGVHRLARGRGVAKALLHTVIRDALERGRNRVALEVDADSPTGADGLYESMGWTTAYRTTSFHRHVEVPGADGPVPVAKPIDDEG</sequence>
<evidence type="ECO:0000259" key="3">
    <source>
        <dbReference type="PROSITE" id="PS51186"/>
    </source>
</evidence>
<evidence type="ECO:0000256" key="2">
    <source>
        <dbReference type="ARBA" id="ARBA00023315"/>
    </source>
</evidence>
<organism evidence="4 5">
    <name type="scientific">Janibacter melonis</name>
    <dbReference type="NCBI Taxonomy" id="262209"/>
    <lineage>
        <taxon>Bacteria</taxon>
        <taxon>Bacillati</taxon>
        <taxon>Actinomycetota</taxon>
        <taxon>Actinomycetes</taxon>
        <taxon>Micrococcales</taxon>
        <taxon>Intrasporangiaceae</taxon>
        <taxon>Janibacter</taxon>
    </lineage>
</organism>
<keyword evidence="2" id="KW-0012">Acyltransferase</keyword>
<protein>
    <submittedName>
        <fullName evidence="4">GCN5 family acetyltransferase</fullName>
    </submittedName>
</protein>
<keyword evidence="5" id="KW-1185">Reference proteome</keyword>
<evidence type="ECO:0000313" key="4">
    <source>
        <dbReference type="EMBL" id="OAB88921.1"/>
    </source>
</evidence>
<gene>
    <name evidence="4" type="ORF">AWH69_03900</name>
</gene>
<dbReference type="Pfam" id="PF00583">
    <property type="entry name" value="Acetyltransf_1"/>
    <property type="match status" value="1"/>
</dbReference>
<proteinExistence type="predicted"/>
<accession>A0A176QGX6</accession>
<name>A0A176QGX6_9MICO</name>
<evidence type="ECO:0000313" key="5">
    <source>
        <dbReference type="Proteomes" id="UP000076976"/>
    </source>
</evidence>
<comment type="caution">
    <text evidence="4">The sequence shown here is derived from an EMBL/GenBank/DDBJ whole genome shotgun (WGS) entry which is preliminary data.</text>
</comment>
<dbReference type="STRING" id="262209.AWH69_03900"/>
<dbReference type="InterPro" id="IPR016181">
    <property type="entry name" value="Acyl_CoA_acyltransferase"/>
</dbReference>
<dbReference type="AlphaFoldDB" id="A0A176QGX6"/>